<comment type="caution">
    <text evidence="12">The sequence shown here is derived from an EMBL/GenBank/DDBJ whole genome shotgun (WGS) entry which is preliminary data.</text>
</comment>
<feature type="domain" description="C2H2-type" evidence="11">
    <location>
        <begin position="385"/>
        <end position="412"/>
    </location>
</feature>
<dbReference type="Gene3D" id="3.30.160.60">
    <property type="entry name" value="Classic Zinc Finger"/>
    <property type="match status" value="5"/>
</dbReference>
<reference evidence="12" key="1">
    <citation type="submission" date="2020-06" db="EMBL/GenBank/DDBJ databases">
        <title>Draft genome of Bugula neritina, a colonial animal packing powerful symbionts and potential medicines.</title>
        <authorList>
            <person name="Rayko M."/>
        </authorList>
    </citation>
    <scope>NUCLEOTIDE SEQUENCE [LARGE SCALE GENOMIC DNA]</scope>
    <source>
        <strain evidence="12">Kwan_BN1</strain>
    </source>
</reference>
<name>A0A7J7IXN6_BUGNE</name>
<keyword evidence="3" id="KW-0677">Repeat</keyword>
<evidence type="ECO:0000256" key="8">
    <source>
        <dbReference type="ARBA" id="ARBA00023242"/>
    </source>
</evidence>
<dbReference type="AlphaFoldDB" id="A0A7J7IXN6"/>
<protein>
    <recommendedName>
        <fullName evidence="11">C2H2-type domain-containing protein</fullName>
    </recommendedName>
</protein>
<evidence type="ECO:0000256" key="7">
    <source>
        <dbReference type="ARBA" id="ARBA00023163"/>
    </source>
</evidence>
<dbReference type="PROSITE" id="PS50157">
    <property type="entry name" value="ZINC_FINGER_C2H2_2"/>
    <property type="match status" value="6"/>
</dbReference>
<feature type="domain" description="C2H2-type" evidence="11">
    <location>
        <begin position="178"/>
        <end position="205"/>
    </location>
</feature>
<evidence type="ECO:0000259" key="11">
    <source>
        <dbReference type="PROSITE" id="PS50157"/>
    </source>
</evidence>
<dbReference type="FunFam" id="3.30.160.60:FF:000512">
    <property type="entry name" value="zinc finger protein 197 isoform X1"/>
    <property type="match status" value="1"/>
</dbReference>
<keyword evidence="5" id="KW-0862">Zinc</keyword>
<dbReference type="OrthoDB" id="8918594at2759"/>
<evidence type="ECO:0000256" key="10">
    <source>
        <dbReference type="SAM" id="MobiDB-lite"/>
    </source>
</evidence>
<dbReference type="SMART" id="SM00355">
    <property type="entry name" value="ZnF_C2H2"/>
    <property type="match status" value="6"/>
</dbReference>
<gene>
    <name evidence="12" type="ORF">EB796_023510</name>
</gene>
<dbReference type="InterPro" id="IPR013087">
    <property type="entry name" value="Znf_C2H2_type"/>
</dbReference>
<accession>A0A7J7IXN6</accession>
<feature type="domain" description="C2H2-type" evidence="11">
    <location>
        <begin position="206"/>
        <end position="233"/>
    </location>
</feature>
<dbReference type="Proteomes" id="UP000593567">
    <property type="component" value="Unassembled WGS sequence"/>
</dbReference>
<evidence type="ECO:0000256" key="3">
    <source>
        <dbReference type="ARBA" id="ARBA00022737"/>
    </source>
</evidence>
<dbReference type="FunFam" id="3.30.160.60:FF:001155">
    <property type="entry name" value="Zinc finger 30C"/>
    <property type="match status" value="1"/>
</dbReference>
<feature type="domain" description="C2H2-type" evidence="11">
    <location>
        <begin position="356"/>
        <end position="383"/>
    </location>
</feature>
<dbReference type="InterPro" id="IPR036236">
    <property type="entry name" value="Znf_C2H2_sf"/>
</dbReference>
<dbReference type="Pfam" id="PF00096">
    <property type="entry name" value="zf-C2H2"/>
    <property type="match status" value="3"/>
</dbReference>
<dbReference type="FunFam" id="3.30.160.60:FF:000446">
    <property type="entry name" value="Zinc finger protein"/>
    <property type="match status" value="1"/>
</dbReference>
<dbReference type="EMBL" id="VXIV02003329">
    <property type="protein sequence ID" value="KAF6018171.1"/>
    <property type="molecule type" value="Genomic_DNA"/>
</dbReference>
<dbReference type="GO" id="GO:0000981">
    <property type="term" value="F:DNA-binding transcription factor activity, RNA polymerase II-specific"/>
    <property type="evidence" value="ECO:0007669"/>
    <property type="project" value="TreeGrafter"/>
</dbReference>
<evidence type="ECO:0000313" key="12">
    <source>
        <dbReference type="EMBL" id="KAF6018171.1"/>
    </source>
</evidence>
<keyword evidence="7" id="KW-0804">Transcription</keyword>
<keyword evidence="8" id="KW-0539">Nucleus</keyword>
<dbReference type="PANTHER" id="PTHR24394">
    <property type="entry name" value="ZINC FINGER PROTEIN"/>
    <property type="match status" value="1"/>
</dbReference>
<dbReference type="PANTHER" id="PTHR24394:SF48">
    <property type="entry name" value="ZINC FINGER PROTEIN 771"/>
    <property type="match status" value="1"/>
</dbReference>
<evidence type="ECO:0000313" key="13">
    <source>
        <dbReference type="Proteomes" id="UP000593567"/>
    </source>
</evidence>
<feature type="compositionally biased region" description="Basic residues" evidence="10">
    <location>
        <begin position="77"/>
        <end position="87"/>
    </location>
</feature>
<feature type="compositionally biased region" description="Polar residues" evidence="10">
    <location>
        <begin position="53"/>
        <end position="76"/>
    </location>
</feature>
<dbReference type="SUPFAM" id="SSF57667">
    <property type="entry name" value="beta-beta-alpha zinc fingers"/>
    <property type="match status" value="4"/>
</dbReference>
<keyword evidence="13" id="KW-1185">Reference proteome</keyword>
<dbReference type="Pfam" id="PF13912">
    <property type="entry name" value="zf-C2H2_6"/>
    <property type="match status" value="1"/>
</dbReference>
<feature type="region of interest" description="Disordered" evidence="10">
    <location>
        <begin position="53"/>
        <end position="98"/>
    </location>
</feature>
<keyword evidence="4 9" id="KW-0863">Zinc-finger</keyword>
<proteinExistence type="predicted"/>
<evidence type="ECO:0000256" key="2">
    <source>
        <dbReference type="ARBA" id="ARBA00022723"/>
    </source>
</evidence>
<dbReference type="FunFam" id="3.30.160.60:FF:000624">
    <property type="entry name" value="zinc finger protein 697"/>
    <property type="match status" value="1"/>
</dbReference>
<evidence type="ECO:0000256" key="9">
    <source>
        <dbReference type="PROSITE-ProRule" id="PRU00042"/>
    </source>
</evidence>
<feature type="domain" description="C2H2-type" evidence="11">
    <location>
        <begin position="234"/>
        <end position="261"/>
    </location>
</feature>
<sequence length="461" mass="52273">MDTHESSPFLNEFLLQVDLLYTAFRNLPVEEYSVALDHLHSLLERLEYHCEGSSETTDSTDLPSNTRGQADNGCSSKTRRRKIARPRRSSEIYDAGEEDEELEKSAECKLGSSRKVAIVPNPDVGCQVVTDFKGDERFQCDQCELKFSYYAALLRHLDARHKTFDANQKIQETNKRAVSCGKCGATLSSKGALHAHMHMHSGKQPFTCDVCNKKFSLKSNLLRHKKIHEGLKPYQCDICHKRFTEKRSVEVHRRIHTGERPYRCDVCGMRFSSWGHGWVTETLTRGRVTLRINVTFVTSPSPSELDFTITGNDIMKRIRITSVLSARQLSIAQVTCFCSTEELRLHVLTHTGLKPYLCSECGKCFSRQQTLKNHMKQHSCDVTVYSCEWCPDAFTSAQALSRHKMSHKSGTDAVTPEVDGLVDDVINEELDVLPKEMLAAYCDENTSSQDILEAISRTQMF</sequence>
<dbReference type="GO" id="GO:0005634">
    <property type="term" value="C:nucleus"/>
    <property type="evidence" value="ECO:0007669"/>
    <property type="project" value="UniProtKB-SubCell"/>
</dbReference>
<evidence type="ECO:0000256" key="6">
    <source>
        <dbReference type="ARBA" id="ARBA00023015"/>
    </source>
</evidence>
<organism evidence="12 13">
    <name type="scientific">Bugula neritina</name>
    <name type="common">Brown bryozoan</name>
    <name type="synonym">Sertularia neritina</name>
    <dbReference type="NCBI Taxonomy" id="10212"/>
    <lineage>
        <taxon>Eukaryota</taxon>
        <taxon>Metazoa</taxon>
        <taxon>Spiralia</taxon>
        <taxon>Lophotrochozoa</taxon>
        <taxon>Bryozoa</taxon>
        <taxon>Gymnolaemata</taxon>
        <taxon>Cheilostomatida</taxon>
        <taxon>Flustrina</taxon>
        <taxon>Buguloidea</taxon>
        <taxon>Bugulidae</taxon>
        <taxon>Bugula</taxon>
    </lineage>
</organism>
<evidence type="ECO:0000256" key="5">
    <source>
        <dbReference type="ARBA" id="ARBA00022833"/>
    </source>
</evidence>
<comment type="subcellular location">
    <subcellularLocation>
        <location evidence="1">Nucleus</location>
    </subcellularLocation>
</comment>
<keyword evidence="2" id="KW-0479">Metal-binding</keyword>
<evidence type="ECO:0000256" key="4">
    <source>
        <dbReference type="ARBA" id="ARBA00022771"/>
    </source>
</evidence>
<dbReference type="PROSITE" id="PS00028">
    <property type="entry name" value="ZINC_FINGER_C2H2_1"/>
    <property type="match status" value="6"/>
</dbReference>
<feature type="domain" description="C2H2-type" evidence="11">
    <location>
        <begin position="138"/>
        <end position="161"/>
    </location>
</feature>
<keyword evidence="6" id="KW-0805">Transcription regulation</keyword>
<dbReference type="GO" id="GO:0008270">
    <property type="term" value="F:zinc ion binding"/>
    <property type="evidence" value="ECO:0007669"/>
    <property type="project" value="UniProtKB-KW"/>
</dbReference>
<evidence type="ECO:0000256" key="1">
    <source>
        <dbReference type="ARBA" id="ARBA00004123"/>
    </source>
</evidence>